<keyword evidence="3" id="KW-1003">Cell membrane</keyword>
<feature type="domain" description="Ion transport" evidence="12">
    <location>
        <begin position="94"/>
        <end position="322"/>
    </location>
</feature>
<feature type="transmembrane region" description="Helical" evidence="11">
    <location>
        <begin position="124"/>
        <end position="145"/>
    </location>
</feature>
<evidence type="ECO:0000256" key="6">
    <source>
        <dbReference type="ARBA" id="ARBA00022989"/>
    </source>
</evidence>
<evidence type="ECO:0000256" key="2">
    <source>
        <dbReference type="ARBA" id="ARBA00022448"/>
    </source>
</evidence>
<comment type="catalytic activity">
    <reaction evidence="10">
        <text>K(+)(in) = K(+)(out)</text>
        <dbReference type="Rhea" id="RHEA:29463"/>
        <dbReference type="ChEBI" id="CHEBI:29103"/>
    </reaction>
</comment>
<evidence type="ECO:0000256" key="10">
    <source>
        <dbReference type="ARBA" id="ARBA00034430"/>
    </source>
</evidence>
<feature type="transmembrane region" description="Helical" evidence="11">
    <location>
        <begin position="271"/>
        <end position="288"/>
    </location>
</feature>
<reference evidence="14" key="1">
    <citation type="submission" date="2013-05" db="EMBL/GenBank/DDBJ databases">
        <authorList>
            <person name="Yim A.K.Y."/>
            <person name="Chan T.F."/>
            <person name="Ji K.M."/>
            <person name="Liu X.Y."/>
            <person name="Zhou J.W."/>
            <person name="Li R.Q."/>
            <person name="Yang K.Y."/>
            <person name="Li J."/>
            <person name="Li M."/>
            <person name="Law P.T.W."/>
            <person name="Wu Y.L."/>
            <person name="Cai Z.L."/>
            <person name="Qin H."/>
            <person name="Bao Y."/>
            <person name="Leung R.K.K."/>
            <person name="Ng P.K.S."/>
            <person name="Zou J."/>
            <person name="Zhong X.J."/>
            <person name="Ran P.X."/>
            <person name="Zhong N.S."/>
            <person name="Liu Z.G."/>
            <person name="Tsui S.K.W."/>
        </authorList>
    </citation>
    <scope>NUCLEOTIDE SEQUENCE</scope>
    <source>
        <strain evidence="14">Derf</strain>
        <tissue evidence="14">Whole organism</tissue>
    </source>
</reference>
<evidence type="ECO:0000256" key="7">
    <source>
        <dbReference type="ARBA" id="ARBA00023065"/>
    </source>
</evidence>
<dbReference type="PANTHER" id="PTHR47735">
    <property type="entry name" value="POTASSIUM VOLTAGE-GATED CHANNEL SUBFAMILY KQT MEMBER 4"/>
    <property type="match status" value="1"/>
</dbReference>
<dbReference type="EMBL" id="ASGP02000002">
    <property type="protein sequence ID" value="KAH9521872.1"/>
    <property type="molecule type" value="Genomic_DNA"/>
</dbReference>
<evidence type="ECO:0000256" key="8">
    <source>
        <dbReference type="ARBA" id="ARBA00023136"/>
    </source>
</evidence>
<feature type="transmembrane region" description="Helical" evidence="11">
    <location>
        <begin position="236"/>
        <end position="259"/>
    </location>
</feature>
<evidence type="ECO:0000313" key="14">
    <source>
        <dbReference type="EMBL" id="KAH9521872.1"/>
    </source>
</evidence>
<evidence type="ECO:0000313" key="15">
    <source>
        <dbReference type="Proteomes" id="UP000790347"/>
    </source>
</evidence>
<dbReference type="Pfam" id="PF03520">
    <property type="entry name" value="KCNQ_channel"/>
    <property type="match status" value="1"/>
</dbReference>
<dbReference type="Gene3D" id="1.10.287.70">
    <property type="match status" value="1"/>
</dbReference>
<keyword evidence="7" id="KW-0406">Ion transport</keyword>
<feature type="transmembrane region" description="Helical" evidence="11">
    <location>
        <begin position="166"/>
        <end position="186"/>
    </location>
</feature>
<dbReference type="Gene3D" id="6.10.140.1910">
    <property type="match status" value="1"/>
</dbReference>
<keyword evidence="9" id="KW-0407">Ion channel</keyword>
<dbReference type="AlphaFoldDB" id="A0A922I3K3"/>
<comment type="caution">
    <text evidence="14">The sequence shown here is derived from an EMBL/GenBank/DDBJ whole genome shotgun (WGS) entry which is preliminary data.</text>
</comment>
<dbReference type="InterPro" id="IPR003937">
    <property type="entry name" value="K_chnl_volt-dep_KCNQ"/>
</dbReference>
<organism evidence="14 15">
    <name type="scientific">Dermatophagoides farinae</name>
    <name type="common">American house dust mite</name>
    <dbReference type="NCBI Taxonomy" id="6954"/>
    <lineage>
        <taxon>Eukaryota</taxon>
        <taxon>Metazoa</taxon>
        <taxon>Ecdysozoa</taxon>
        <taxon>Arthropoda</taxon>
        <taxon>Chelicerata</taxon>
        <taxon>Arachnida</taxon>
        <taxon>Acari</taxon>
        <taxon>Acariformes</taxon>
        <taxon>Sarcoptiformes</taxon>
        <taxon>Astigmata</taxon>
        <taxon>Psoroptidia</taxon>
        <taxon>Analgoidea</taxon>
        <taxon>Pyroglyphidae</taxon>
        <taxon>Dermatophagoidinae</taxon>
        <taxon>Dermatophagoides</taxon>
    </lineage>
</organism>
<dbReference type="GO" id="GO:0008076">
    <property type="term" value="C:voltage-gated potassium channel complex"/>
    <property type="evidence" value="ECO:0007669"/>
    <property type="project" value="TreeGrafter"/>
</dbReference>
<name>A0A922I3K3_DERFA</name>
<keyword evidence="15" id="KW-1185">Reference proteome</keyword>
<evidence type="ECO:0000256" key="3">
    <source>
        <dbReference type="ARBA" id="ARBA00022475"/>
    </source>
</evidence>
<accession>A0A922I3K3</accession>
<dbReference type="PRINTS" id="PR01459">
    <property type="entry name" value="KCNQCHANNEL"/>
</dbReference>
<dbReference type="PANTHER" id="PTHR47735:SF9">
    <property type="entry name" value="POTASSIUM VOLTAGE-GATED CHANNEL SUBFAMILY KQT MEMBER 4-LIKE ISOFORM X1"/>
    <property type="match status" value="1"/>
</dbReference>
<keyword evidence="5" id="KW-0630">Potassium</keyword>
<dbReference type="Proteomes" id="UP000790347">
    <property type="component" value="Unassembled WGS sequence"/>
</dbReference>
<evidence type="ECO:0000259" key="13">
    <source>
        <dbReference type="Pfam" id="PF03520"/>
    </source>
</evidence>
<evidence type="ECO:0000256" key="9">
    <source>
        <dbReference type="ARBA" id="ARBA00023303"/>
    </source>
</evidence>
<dbReference type="PRINTS" id="PR00169">
    <property type="entry name" value="KCHANNEL"/>
</dbReference>
<dbReference type="InterPro" id="IPR005821">
    <property type="entry name" value="Ion_trans_dom"/>
</dbReference>
<sequence length="496" mass="58169">MFISVDRILRINFIAKIFSISGRSPIMKSNSIATTIDDQTVVDDVENDAADSLPNKSNSSKSSRHRPLLIPYMPRRIIVYNFLRRPKNFHAIMYHVSLIVLIIMALLCFALATVPEFTRSIRPGLIIIDSLICMFVIGESVAIYWSSSCQPKYQGIWGRLRFLRSFSGLFDIMILSVTLAIVYCHFCDYGSGYYHHVDVGHGTFWLRLGQWFHILRMGERFKPWRVLTSVIWQQRYQFLITFYMCLVWLIFVTFVMFLAEQSYDETDFTSLPKTFWWSIVSLFTIGYGDMTPATNIGKVLASIFFFLFIFKFALPAGVLSTGLALKIQDQRRVRHISQRRLAAARFIKLAWRYFHYRNHEPAVCPRRHRHSQSMTVNDDYHRRSSSINPPEIVCIRFIISLQFLLARRRFRRAMRPYDFGDIMEQYSVGHEELIAQVDRLYVCIDRIETQLKQSGQTLQLVERQTKWITRILETKFIEKNTDSSISKIFIIKDDPK</sequence>
<evidence type="ECO:0000256" key="4">
    <source>
        <dbReference type="ARBA" id="ARBA00022692"/>
    </source>
</evidence>
<evidence type="ECO:0000256" key="11">
    <source>
        <dbReference type="SAM" id="Phobius"/>
    </source>
</evidence>
<keyword evidence="2" id="KW-0813">Transport</keyword>
<feature type="transmembrane region" description="Helical" evidence="11">
    <location>
        <begin position="300"/>
        <end position="325"/>
    </location>
</feature>
<keyword evidence="8 11" id="KW-0472">Membrane</keyword>
<comment type="subcellular location">
    <subcellularLocation>
        <location evidence="1">Cell membrane</location>
        <topology evidence="1">Multi-pass membrane protein</topology>
    </subcellularLocation>
</comment>
<feature type="transmembrane region" description="Helical" evidence="11">
    <location>
        <begin position="92"/>
        <end position="112"/>
    </location>
</feature>
<protein>
    <submittedName>
        <fullName evidence="14">Potassium voltage-gated channel sub KQT member 4</fullName>
    </submittedName>
</protein>
<dbReference type="SUPFAM" id="SSF81324">
    <property type="entry name" value="Voltage-gated potassium channels"/>
    <property type="match status" value="1"/>
</dbReference>
<gene>
    <name evidence="14" type="primary">KCNQ4_8</name>
    <name evidence="14" type="ORF">DERF_005495</name>
</gene>
<feature type="domain" description="Potassium channel voltage dependent KCNQ C-terminal" evidence="13">
    <location>
        <begin position="389"/>
        <end position="451"/>
    </location>
</feature>
<keyword evidence="4 11" id="KW-0812">Transmembrane</keyword>
<reference evidence="14" key="2">
    <citation type="journal article" date="2022" name="Res Sq">
        <title>Comparative Genomics Reveals Insights into the Divergent Evolution of Astigmatic Mites and Household Pest Adaptations.</title>
        <authorList>
            <person name="Xiong Q."/>
            <person name="Wan A.T.-Y."/>
            <person name="Liu X.-Y."/>
            <person name="Fung C.S.-H."/>
            <person name="Xiao X."/>
            <person name="Malainual N."/>
            <person name="Hou J."/>
            <person name="Wang L."/>
            <person name="Wang M."/>
            <person name="Yang K."/>
            <person name="Cui Y."/>
            <person name="Leung E."/>
            <person name="Nong W."/>
            <person name="Shin S.-K."/>
            <person name="Au S."/>
            <person name="Jeong K.Y."/>
            <person name="Chew F.T."/>
            <person name="Hui J."/>
            <person name="Leung T.F."/>
            <person name="Tungtrongchitr A."/>
            <person name="Zhong N."/>
            <person name="Liu Z."/>
            <person name="Tsui S."/>
        </authorList>
    </citation>
    <scope>NUCLEOTIDE SEQUENCE</scope>
    <source>
        <strain evidence="14">Derf</strain>
        <tissue evidence="14">Whole organism</tissue>
    </source>
</reference>
<evidence type="ECO:0000259" key="12">
    <source>
        <dbReference type="Pfam" id="PF00520"/>
    </source>
</evidence>
<keyword evidence="6 11" id="KW-1133">Transmembrane helix</keyword>
<evidence type="ECO:0000256" key="1">
    <source>
        <dbReference type="ARBA" id="ARBA00004651"/>
    </source>
</evidence>
<dbReference type="Pfam" id="PF00520">
    <property type="entry name" value="Ion_trans"/>
    <property type="match status" value="1"/>
</dbReference>
<evidence type="ECO:0000256" key="5">
    <source>
        <dbReference type="ARBA" id="ARBA00022958"/>
    </source>
</evidence>
<proteinExistence type="predicted"/>
<dbReference type="GO" id="GO:0005249">
    <property type="term" value="F:voltage-gated potassium channel activity"/>
    <property type="evidence" value="ECO:0007669"/>
    <property type="project" value="InterPro"/>
</dbReference>
<dbReference type="InterPro" id="IPR013821">
    <property type="entry name" value="K_chnl_volt-dep_KCNQ_C"/>
</dbReference>